<name>A0A4S3TE20_VIBPH</name>
<reference evidence="1 2" key="1">
    <citation type="submission" date="2019-08" db="EMBL/GenBank/DDBJ databases">
        <title>Emerging of two pre-pandemic pathogenic O4:KUT lineages of Vibrio parahaemolyticus in coastal eastern China.</title>
        <authorList>
            <person name="Yu H."/>
        </authorList>
    </citation>
    <scope>NUCLEOTIDE SEQUENCE [LARGE SCALE GENOMIC DNA]</scope>
    <source>
        <strain evidence="1 2">HZ17-383</strain>
    </source>
</reference>
<evidence type="ECO:0000313" key="2">
    <source>
        <dbReference type="Proteomes" id="UP000321504"/>
    </source>
</evidence>
<proteinExistence type="predicted"/>
<dbReference type="RefSeq" id="WP_021453202.1">
    <property type="nucleotide sequence ID" value="NZ_CP020034.1"/>
</dbReference>
<comment type="caution">
    <text evidence="1">The sequence shown here is derived from an EMBL/GenBank/DDBJ whole genome shotgun (WGS) entry which is preliminary data.</text>
</comment>
<sequence>MIWDSSTGLTPDDFDTIIEAYFEAFKESDDKFSGLAFNTFVASDEYKVFYASAQIDMTIETIIASLFVKMSEFIQNSNLKINNPTTTPNALIAGLEENFGFKSSIMQMTEENSGKMHVAIDYTPSADINYQIASYMEKTAVVASTYMVGDIEQNIVLTKGGVETYRWTAKEEKPILWKLTLTKSRNTNAVVDNQDDIVSKFLANFDAFFWIGMDIEPEKYFEINRDALYASNIKAEYSLDDGTSWSEGIYKTPYNVKFIPNLPVENVIITDA</sequence>
<accession>A0A4S3TE20</accession>
<evidence type="ECO:0000313" key="1">
    <source>
        <dbReference type="EMBL" id="TXN16336.1"/>
    </source>
</evidence>
<gene>
    <name evidence="1" type="ORF">FVP01_10270</name>
</gene>
<dbReference type="AlphaFoldDB" id="A0A4S3TE20"/>
<dbReference type="EMBL" id="VRMQ01000002">
    <property type="protein sequence ID" value="TXN16336.1"/>
    <property type="molecule type" value="Genomic_DNA"/>
</dbReference>
<protein>
    <submittedName>
        <fullName evidence="1">Uncharacterized protein</fullName>
    </submittedName>
</protein>
<organism evidence="1 2">
    <name type="scientific">Vibrio parahaemolyticus</name>
    <dbReference type="NCBI Taxonomy" id="670"/>
    <lineage>
        <taxon>Bacteria</taxon>
        <taxon>Pseudomonadati</taxon>
        <taxon>Pseudomonadota</taxon>
        <taxon>Gammaproteobacteria</taxon>
        <taxon>Vibrionales</taxon>
        <taxon>Vibrionaceae</taxon>
        <taxon>Vibrio</taxon>
    </lineage>
</organism>
<dbReference type="Proteomes" id="UP000321504">
    <property type="component" value="Unassembled WGS sequence"/>
</dbReference>